<evidence type="ECO:0000256" key="2">
    <source>
        <dbReference type="SAM" id="Phobius"/>
    </source>
</evidence>
<feature type="region of interest" description="Disordered" evidence="1">
    <location>
        <begin position="311"/>
        <end position="511"/>
    </location>
</feature>
<evidence type="ECO:0000313" key="3">
    <source>
        <dbReference type="EMBL" id="GGK92659.1"/>
    </source>
</evidence>
<keyword evidence="2" id="KW-0812">Transmembrane</keyword>
<evidence type="ECO:0000256" key="1">
    <source>
        <dbReference type="SAM" id="MobiDB-lite"/>
    </source>
</evidence>
<reference evidence="3" key="2">
    <citation type="submission" date="2020-09" db="EMBL/GenBank/DDBJ databases">
        <authorList>
            <person name="Sun Q."/>
            <person name="Zhou Y."/>
        </authorList>
    </citation>
    <scope>NUCLEOTIDE SEQUENCE</scope>
    <source>
        <strain evidence="3">CGMCC 4.7299</strain>
    </source>
</reference>
<feature type="compositionally biased region" description="Acidic residues" evidence="1">
    <location>
        <begin position="312"/>
        <end position="321"/>
    </location>
</feature>
<feature type="transmembrane region" description="Helical" evidence="2">
    <location>
        <begin position="113"/>
        <end position="133"/>
    </location>
</feature>
<reference evidence="3" key="1">
    <citation type="journal article" date="2014" name="Int. J. Syst. Evol. Microbiol.">
        <title>Complete genome sequence of Corynebacterium casei LMG S-19264T (=DSM 44701T), isolated from a smear-ripened cheese.</title>
        <authorList>
            <consortium name="US DOE Joint Genome Institute (JGI-PGF)"/>
            <person name="Walter F."/>
            <person name="Albersmeier A."/>
            <person name="Kalinowski J."/>
            <person name="Ruckert C."/>
        </authorList>
    </citation>
    <scope>NUCLEOTIDE SEQUENCE</scope>
    <source>
        <strain evidence="3">CGMCC 4.7299</strain>
    </source>
</reference>
<feature type="compositionally biased region" description="Pro residues" evidence="1">
    <location>
        <begin position="332"/>
        <end position="345"/>
    </location>
</feature>
<evidence type="ECO:0000313" key="4">
    <source>
        <dbReference type="Proteomes" id="UP000656042"/>
    </source>
</evidence>
<organism evidence="3 4">
    <name type="scientific">Mangrovihabitans endophyticus</name>
    <dbReference type="NCBI Taxonomy" id="1751298"/>
    <lineage>
        <taxon>Bacteria</taxon>
        <taxon>Bacillati</taxon>
        <taxon>Actinomycetota</taxon>
        <taxon>Actinomycetes</taxon>
        <taxon>Micromonosporales</taxon>
        <taxon>Micromonosporaceae</taxon>
        <taxon>Mangrovihabitans</taxon>
    </lineage>
</organism>
<feature type="transmembrane region" description="Helical" evidence="2">
    <location>
        <begin position="55"/>
        <end position="78"/>
    </location>
</feature>
<feature type="transmembrane region" description="Helical" evidence="2">
    <location>
        <begin position="251"/>
        <end position="272"/>
    </location>
</feature>
<protein>
    <submittedName>
        <fullName evidence="3">Uncharacterized protein</fullName>
    </submittedName>
</protein>
<feature type="transmembrane region" description="Helical" evidence="2">
    <location>
        <begin position="178"/>
        <end position="198"/>
    </location>
</feature>
<feature type="compositionally biased region" description="Basic and acidic residues" evidence="1">
    <location>
        <begin position="382"/>
        <end position="402"/>
    </location>
</feature>
<gene>
    <name evidence="3" type="ORF">GCM10012284_28140</name>
</gene>
<proteinExistence type="predicted"/>
<sequence>MPGMTFRTWAKLLAATLGVGALAAASQLGVAYGLGILRLTRVLDVQERDQWVAQLSWVAWIATTSGVVGALSGARLLTLWSRRSNPERSEADPDAAGEASTGASRSTTPGTGAVLALAVAAGVGAAVTVPLTMQPARTAQVIGVHPVFVIGLCAALGAVVGIAAGFASVTRTVARWSCTAMGAAVWVLAVVSVAPSLGVRDPLPSARLGVFDAGFLAPAVTQRTALFTMPAVALLLGAALGWAARRREFPMLSVALAGLPGPALLTLAYLIAGPGTGAHRYQVVPYWAAMTAAGAGVLGSVLAAVLRRGDHDEADVDDEPTAEQPSAAAGPPQQPGPQQPGPQRPATPASAPSDDAPKAPSPAPTAEPERHETPPKASPPREAARPDREAARPDRKPARPDGTEATTGVRPERAAASRRSTMADAFRGRTGEWPTSRGGRPAGPPEAAGGVALGDQTAPLATAPEPSAAQEEPKRRGRFGRKRHDDEFVDWVNGLGSSGRPDGSAAGADRP</sequence>
<feature type="transmembrane region" description="Helical" evidence="2">
    <location>
        <begin position="145"/>
        <end position="166"/>
    </location>
</feature>
<accession>A0A8J3FNN0</accession>
<feature type="region of interest" description="Disordered" evidence="1">
    <location>
        <begin position="85"/>
        <end position="108"/>
    </location>
</feature>
<feature type="transmembrane region" description="Helical" evidence="2">
    <location>
        <begin position="225"/>
        <end position="244"/>
    </location>
</feature>
<name>A0A8J3FNN0_9ACTN</name>
<keyword evidence="2" id="KW-0472">Membrane</keyword>
<feature type="transmembrane region" description="Helical" evidence="2">
    <location>
        <begin position="284"/>
        <end position="306"/>
    </location>
</feature>
<dbReference type="AlphaFoldDB" id="A0A8J3FNN0"/>
<feature type="compositionally biased region" description="Low complexity" evidence="1">
    <location>
        <begin position="322"/>
        <end position="331"/>
    </location>
</feature>
<comment type="caution">
    <text evidence="3">The sequence shown here is derived from an EMBL/GenBank/DDBJ whole genome shotgun (WGS) entry which is preliminary data.</text>
</comment>
<dbReference type="Proteomes" id="UP000656042">
    <property type="component" value="Unassembled WGS sequence"/>
</dbReference>
<dbReference type="EMBL" id="BMMX01000010">
    <property type="protein sequence ID" value="GGK92659.1"/>
    <property type="molecule type" value="Genomic_DNA"/>
</dbReference>
<keyword evidence="4" id="KW-1185">Reference proteome</keyword>
<feature type="compositionally biased region" description="Low complexity" evidence="1">
    <location>
        <begin position="445"/>
        <end position="454"/>
    </location>
</feature>
<keyword evidence="2" id="KW-1133">Transmembrane helix</keyword>